<feature type="compositionally biased region" description="Basic and acidic residues" evidence="1">
    <location>
        <begin position="73"/>
        <end position="109"/>
    </location>
</feature>
<evidence type="ECO:0000313" key="3">
    <source>
        <dbReference type="Proteomes" id="UP000298327"/>
    </source>
</evidence>
<dbReference type="GO" id="GO:0005666">
    <property type="term" value="C:RNA polymerase III complex"/>
    <property type="evidence" value="ECO:0007669"/>
    <property type="project" value="TreeGrafter"/>
</dbReference>
<dbReference type="Proteomes" id="UP000298327">
    <property type="component" value="Unassembled WGS sequence"/>
</dbReference>
<proteinExistence type="predicted"/>
<dbReference type="GO" id="GO:0042797">
    <property type="term" value="P:tRNA transcription by RNA polymerase III"/>
    <property type="evidence" value="ECO:0007669"/>
    <property type="project" value="TreeGrafter"/>
</dbReference>
<feature type="region of interest" description="Disordered" evidence="1">
    <location>
        <begin position="1302"/>
        <end position="1322"/>
    </location>
</feature>
<keyword evidence="3" id="KW-1185">Reference proteome</keyword>
<organism evidence="2 3">
    <name type="scientific">Dentipellis fragilis</name>
    <dbReference type="NCBI Taxonomy" id="205917"/>
    <lineage>
        <taxon>Eukaryota</taxon>
        <taxon>Fungi</taxon>
        <taxon>Dikarya</taxon>
        <taxon>Basidiomycota</taxon>
        <taxon>Agaricomycotina</taxon>
        <taxon>Agaricomycetes</taxon>
        <taxon>Russulales</taxon>
        <taxon>Hericiaceae</taxon>
        <taxon>Dentipellis</taxon>
    </lineage>
</organism>
<reference evidence="2 3" key="1">
    <citation type="submission" date="2019-02" db="EMBL/GenBank/DDBJ databases">
        <title>Genome sequencing of the rare red list fungi Dentipellis fragilis.</title>
        <authorList>
            <person name="Buettner E."/>
            <person name="Kellner H."/>
        </authorList>
    </citation>
    <scope>NUCLEOTIDE SEQUENCE [LARGE SCALE GENOMIC DNA]</scope>
    <source>
        <strain evidence="2 3">DSM 105465</strain>
    </source>
</reference>
<comment type="caution">
    <text evidence="2">The sequence shown here is derived from an EMBL/GenBank/DDBJ whole genome shotgun (WGS) entry which is preliminary data.</text>
</comment>
<feature type="region of interest" description="Disordered" evidence="1">
    <location>
        <begin position="1477"/>
        <end position="1519"/>
    </location>
</feature>
<feature type="compositionally biased region" description="Basic and acidic residues" evidence="1">
    <location>
        <begin position="192"/>
        <end position="206"/>
    </location>
</feature>
<accession>A0A4Y9Y9W2</accession>
<dbReference type="OrthoDB" id="340681at2759"/>
<feature type="compositionally biased region" description="Acidic residues" evidence="1">
    <location>
        <begin position="168"/>
        <end position="180"/>
    </location>
</feature>
<feature type="compositionally biased region" description="Basic and acidic residues" evidence="1">
    <location>
        <begin position="1478"/>
        <end position="1503"/>
    </location>
</feature>
<feature type="region of interest" description="Disordered" evidence="1">
    <location>
        <begin position="73"/>
        <end position="117"/>
    </location>
</feature>
<dbReference type="PANTHER" id="PTHR12069:SF0">
    <property type="entry name" value="DNA-DIRECTED RNA POLYMERASE III SUBUNIT RPC5"/>
    <property type="match status" value="1"/>
</dbReference>
<feature type="compositionally biased region" description="Basic residues" evidence="1">
    <location>
        <begin position="1401"/>
        <end position="1410"/>
    </location>
</feature>
<sequence length="1519" mass="168080">MNPEDQLVSVLPIHYSNTLVPNVHIHQFPLLNRPLQVPPSAALSGKRIKARHKPGVKRLEIHVPVDTRPEVWNSEKSKELGAARVEDDKEKNQDGEPVKSRDEDPRLSEVRLQSEQLPPTGAYMLGVIREGHLHLHPISEVHQLRPTLTYLDTMTRKSRRGRGAGSDSDSDDGPPPDPDEPAPAPQPKKEKKSTTEAREVQVAARKNEEKGGFAIQGGLSTVRRDMLLAIRAEEDEAWEDLEYHDAEVRICLVYVCDVYLAGISIQAGDSGEAYEALFSRDGQDLWKWMQYIVVWLDVFRSSAYPLRRKSVCNLKNLVFPIIYPFQTALSSTTLTMGKAFLHVAHSLDTYMRDIMDNSSDTESESGHSACLSESVDFTDTANTTLDSGPSHSDLQETIQAFMDSDIHFPARNSHDRRVLHKASLTINSFLDSIDQQTHYMHEEIAAFCDLVSDTMLSKLFEFRTVVQTMAATESTTGQSASLVVCLVDMILAKLGDATVVIAGIAGHFTSNNNPIDSLTAQRKNGGIRTAASLPRLWCNVPTLLVSDTASPAVLRLALRLVFAVHIMRPLLLGISSPLANMFDSSQASKMIHIYAARFAMLDLEASKSSGPANLSSDLVMQSRITFAMLVAVLSVIIPSGKCTKNNVNAVQLRPYMLSSLLSIIQTVMHPNLKPHEVQPLFPLVTLDPAQVIMLRWSNLMPWCWALWDNPRCAGIESIWFLTATWLYHLDPDLTGELTSDNASWDVVLLDALAENPAAAGVCILQLLDHCITTLVSNKPESLPQTTSNVIYKMCWATVRFYNPSHNLHAPLMNNAVKYLCATYVTCKDGVYDRLIQSVVVEGLSWLDTVTFQDAMEDLLRTTSLSFFENLDQCLELARCNLLAAAASELSDKEASAMTSLLSFLTIIWHNNVFPCHHSTITSFLTAITSYLDEEAQPSGRLVLSFVSAVTAYLSYRSNSPVQNTRKIWDNDRILDLAEVCPSDPFSSSAFATYFLQACDGSMRIGLSCAETWSRIRDDLLLLSRLPPCEEVSTNLFIAPTLCLALCYMLHYSEPEFGETIFVLQKTIFTTCQAQWIVSSPWTECLCEALPGLCKMPSDRSCPEATVLQERLSSSANRLLHEIKAAKADHTADRMLVDGSDFNPHILAQSQQELPMLSTILIYHRSIAAPRPPSQIPVSICTGLALVQAQPGAWNLLNRVGQVGYRHMEARKAASKGFIALSQSPKPRKSQPRFPCTSAAFNFFPATFSRPVHSRSNPSTPQTEPNDDACALHSSAFWELRRSIAEGGEGFVRRMQDWESSRAHSSKRAHAAEPHRGRAAAMDTSDGCALDGYVDDEDDDIQIYAGEASCLGLATEPPWTSPPRKRARSLGRMDLDDESLPPHISPCSVSSPFISDDDIRGSLRHNPIKHARKEDKTPSLSYTVFSSSNSSVASLSLPSPGNAPAPSPAPSTVIPAVAFTFTSPFPTTIQSRARYTKTCPHERDKRGEGHRSAQPSARERGRRTERLRRRAGLRCSCSKN</sequence>
<evidence type="ECO:0000256" key="1">
    <source>
        <dbReference type="SAM" id="MobiDB-lite"/>
    </source>
</evidence>
<name>A0A4Y9Y9W2_9AGAM</name>
<feature type="region of interest" description="Disordered" evidence="1">
    <location>
        <begin position="152"/>
        <end position="206"/>
    </location>
</feature>
<dbReference type="InterPro" id="IPR006886">
    <property type="entry name" value="RNA_pol_III_Rpc5"/>
</dbReference>
<dbReference type="EMBL" id="SEOQ01000639">
    <property type="protein sequence ID" value="TFY59105.1"/>
    <property type="molecule type" value="Genomic_DNA"/>
</dbReference>
<gene>
    <name evidence="2" type="ORF">EVG20_g7909</name>
</gene>
<dbReference type="Pfam" id="PF04801">
    <property type="entry name" value="RPC5"/>
    <property type="match status" value="1"/>
</dbReference>
<protein>
    <submittedName>
        <fullName evidence="2">Uncharacterized protein</fullName>
    </submittedName>
</protein>
<dbReference type="PANTHER" id="PTHR12069">
    <property type="entry name" value="DNA-DIRECTED RNA POLYMERASES III 80 KDA POLYPEPTIDE RNA POLYMERASE III SUBUNIT 5"/>
    <property type="match status" value="1"/>
</dbReference>
<dbReference type="STRING" id="205917.A0A4Y9Y9W2"/>
<feature type="region of interest" description="Disordered" evidence="1">
    <location>
        <begin position="1373"/>
        <end position="1421"/>
    </location>
</feature>
<evidence type="ECO:0000313" key="2">
    <source>
        <dbReference type="EMBL" id="TFY59105.1"/>
    </source>
</evidence>